<dbReference type="InterPro" id="IPR056402">
    <property type="entry name" value="DA_N"/>
</dbReference>
<dbReference type="Pfam" id="PF24137">
    <property type="entry name" value="DA_N"/>
    <property type="match status" value="1"/>
</dbReference>
<dbReference type="Pfam" id="PF25581">
    <property type="entry name" value="AsqO_C"/>
    <property type="match status" value="1"/>
</dbReference>
<keyword evidence="1" id="KW-0732">Signal</keyword>
<evidence type="ECO:0000259" key="2">
    <source>
        <dbReference type="Pfam" id="PF24137"/>
    </source>
</evidence>
<reference evidence="5" key="1">
    <citation type="journal article" date="2018" name="Proc. Natl. Acad. Sci. U.S.A.">
        <title>Linking secondary metabolites to gene clusters through genome sequencing of six diverse Aspergillus species.</title>
        <authorList>
            <person name="Kaerboelling I."/>
            <person name="Vesth T.C."/>
            <person name="Frisvad J.C."/>
            <person name="Nybo J.L."/>
            <person name="Theobald S."/>
            <person name="Kuo A."/>
            <person name="Bowyer P."/>
            <person name="Matsuda Y."/>
            <person name="Mondo S."/>
            <person name="Lyhne E.K."/>
            <person name="Kogle M.E."/>
            <person name="Clum A."/>
            <person name="Lipzen A."/>
            <person name="Salamov A."/>
            <person name="Ngan C.Y."/>
            <person name="Daum C."/>
            <person name="Chiniquy J."/>
            <person name="Barry K."/>
            <person name="LaButti K."/>
            <person name="Haridas S."/>
            <person name="Simmons B.A."/>
            <person name="Magnuson J.K."/>
            <person name="Mortensen U.H."/>
            <person name="Larsen T.O."/>
            <person name="Grigoriev I.V."/>
            <person name="Baker S.E."/>
            <person name="Andersen M.R."/>
        </authorList>
    </citation>
    <scope>NUCLEOTIDE SEQUENCE [LARGE SCALE GENOMIC DNA]</scope>
    <source>
        <strain evidence="5">IBT 16806</strain>
    </source>
</reference>
<dbReference type="OMA" id="GIGYHDK"/>
<comment type="caution">
    <text evidence="4">The sequence shown here is derived from an EMBL/GenBank/DDBJ whole genome shotgun (WGS) entry which is preliminary data.</text>
</comment>
<dbReference type="STRING" id="1392255.A0A2I1CC09"/>
<evidence type="ECO:0000313" key="5">
    <source>
        <dbReference type="Proteomes" id="UP000234474"/>
    </source>
</evidence>
<accession>A0A2I1CC09</accession>
<feature type="domain" description="Diels-Alderase N-terminal" evidence="2">
    <location>
        <begin position="18"/>
        <end position="225"/>
    </location>
</feature>
<dbReference type="OrthoDB" id="5344254at2759"/>
<feature type="signal peptide" evidence="1">
    <location>
        <begin position="1"/>
        <end position="19"/>
    </location>
</feature>
<dbReference type="VEuPathDB" id="FungiDB:P174DRAFT_480671"/>
<keyword evidence="5" id="KW-1185">Reference proteome</keyword>
<organism evidence="4 5">
    <name type="scientific">Aspergillus novofumigatus (strain IBT 16806)</name>
    <dbReference type="NCBI Taxonomy" id="1392255"/>
    <lineage>
        <taxon>Eukaryota</taxon>
        <taxon>Fungi</taxon>
        <taxon>Dikarya</taxon>
        <taxon>Ascomycota</taxon>
        <taxon>Pezizomycotina</taxon>
        <taxon>Eurotiomycetes</taxon>
        <taxon>Eurotiomycetidae</taxon>
        <taxon>Eurotiales</taxon>
        <taxon>Aspergillaceae</taxon>
        <taxon>Aspergillus</taxon>
        <taxon>Aspergillus subgen. Fumigati</taxon>
    </lineage>
</organism>
<evidence type="ECO:0000313" key="4">
    <source>
        <dbReference type="EMBL" id="PKX95162.1"/>
    </source>
</evidence>
<name>A0A2I1CC09_ASPN1</name>
<dbReference type="InterPro" id="IPR057722">
    <property type="entry name" value="AsqO/PenF-like_C"/>
</dbReference>
<dbReference type="Proteomes" id="UP000234474">
    <property type="component" value="Unassembled WGS sequence"/>
</dbReference>
<evidence type="ECO:0000256" key="1">
    <source>
        <dbReference type="SAM" id="SignalP"/>
    </source>
</evidence>
<gene>
    <name evidence="4" type="ORF">P174DRAFT_480671</name>
</gene>
<sequence>MMFLSATIIASLLFGLASGYTVHLKPAFTNGTVLVEQVSVPGNLDGAKAKTSVNRTTSDFWYFDTQAARPGNDAAVEVVFFNFPDLRTPHPLAFQVTGAFPNGTRFHKTAAADGGVTVTNDAKGIRGEWKGVDASFVGSPLDQPNVTYRITINSTQTNVYGTVTLKSRAPAHYPCDLNVPGVSEALAPNLYWSNAVPDAIADVDVTIDGTRVKFTDGIGYHDKNFADASIVQSSHKFWDWGHASFGPYSAVWFAVTEKDNRTYPYAYVAKNGKPIHVGCGHGSVQIRQWGGEAAYPPRPGSTMLAES</sequence>
<proteinExistence type="predicted"/>
<dbReference type="GeneID" id="36538049"/>
<dbReference type="AlphaFoldDB" id="A0A2I1CC09"/>
<dbReference type="SUPFAM" id="SSF159245">
    <property type="entry name" value="AttH-like"/>
    <property type="match status" value="1"/>
</dbReference>
<evidence type="ECO:0000259" key="3">
    <source>
        <dbReference type="Pfam" id="PF25581"/>
    </source>
</evidence>
<dbReference type="RefSeq" id="XP_024683757.1">
    <property type="nucleotide sequence ID" value="XM_024830717.1"/>
</dbReference>
<dbReference type="EMBL" id="MSZS01000003">
    <property type="protein sequence ID" value="PKX95162.1"/>
    <property type="molecule type" value="Genomic_DNA"/>
</dbReference>
<protein>
    <submittedName>
        <fullName evidence="4">Uncharacterized protein</fullName>
    </submittedName>
</protein>
<feature type="domain" description="AsqO/PenF-like C-terminal" evidence="3">
    <location>
        <begin position="233"/>
        <end position="302"/>
    </location>
</feature>
<feature type="chain" id="PRO_5014185077" evidence="1">
    <location>
        <begin position="20"/>
        <end position="307"/>
    </location>
</feature>